<dbReference type="EMBL" id="LROR01000091">
    <property type="protein sequence ID" value="OBR90528.1"/>
    <property type="molecule type" value="Genomic_DNA"/>
</dbReference>
<dbReference type="Proteomes" id="UP000093694">
    <property type="component" value="Unassembled WGS sequence"/>
</dbReference>
<feature type="coiled-coil region" evidence="1">
    <location>
        <begin position="76"/>
        <end position="103"/>
    </location>
</feature>
<organism evidence="2 3">
    <name type="scientific">Clostridium coskatii</name>
    <dbReference type="NCBI Taxonomy" id="1705578"/>
    <lineage>
        <taxon>Bacteria</taxon>
        <taxon>Bacillati</taxon>
        <taxon>Bacillota</taxon>
        <taxon>Clostridia</taxon>
        <taxon>Eubacteriales</taxon>
        <taxon>Clostridiaceae</taxon>
        <taxon>Clostridium</taxon>
    </lineage>
</organism>
<gene>
    <name evidence="2" type="ORF">CLCOS_39770</name>
</gene>
<proteinExistence type="predicted"/>
<evidence type="ECO:0000256" key="1">
    <source>
        <dbReference type="SAM" id="Coils"/>
    </source>
</evidence>
<accession>A0ABX2WPN2</accession>
<protein>
    <submittedName>
        <fullName evidence="2">Uncharacterized protein</fullName>
    </submittedName>
</protein>
<reference evidence="2 3" key="1">
    <citation type="journal article" date="2016" name="Front. Microbiol.">
        <title>Industrial Acetogenic Biocatalysts: A Comparative Metabolic and Genomic Analysis.</title>
        <authorList>
            <person name="Bengelsdorf F."/>
            <person name="Poehlein A."/>
            <person name="Sonja S."/>
            <person name="Erz C."/>
            <person name="Hummel T."/>
            <person name="Hoffmeister S."/>
            <person name="Daniel R."/>
            <person name="Durre P."/>
        </authorList>
    </citation>
    <scope>NUCLEOTIDE SEQUENCE [LARGE SCALE GENOMIC DNA]</scope>
    <source>
        <strain evidence="2 3">PTA-10522</strain>
    </source>
</reference>
<keyword evidence="3" id="KW-1185">Reference proteome</keyword>
<evidence type="ECO:0000313" key="3">
    <source>
        <dbReference type="Proteomes" id="UP000093694"/>
    </source>
</evidence>
<comment type="caution">
    <text evidence="2">The sequence shown here is derived from an EMBL/GenBank/DDBJ whole genome shotgun (WGS) entry which is preliminary data.</text>
</comment>
<sequence>MDKETFKNAEGKLYGYFRDLNEISILEIECKDLKDQEESIKLDIQHCNVSVVPDMHMSPGFDERVQTSPTGESVAEKGIIREIEKLEDELEYVERKIRGNRKRIR</sequence>
<evidence type="ECO:0000313" key="2">
    <source>
        <dbReference type="EMBL" id="OBR90528.1"/>
    </source>
</evidence>
<keyword evidence="1" id="KW-0175">Coiled coil</keyword>
<name>A0ABX2WPN2_9CLOT</name>